<accession>A0A7W4W3I0</accession>
<keyword evidence="3" id="KW-1185">Reference proteome</keyword>
<dbReference type="NCBIfam" id="TIGR00426">
    <property type="entry name" value="competence protein ComEA helix-hairpin-helix repeat region"/>
    <property type="match status" value="1"/>
</dbReference>
<comment type="caution">
    <text evidence="2">The sequence shown here is derived from an EMBL/GenBank/DDBJ whole genome shotgun (WGS) entry which is preliminary data.</text>
</comment>
<name>A0A7W4W3I0_9GAMM</name>
<organism evidence="2 3">
    <name type="scientific">Litorivivens lipolytica</name>
    <dbReference type="NCBI Taxonomy" id="1524264"/>
    <lineage>
        <taxon>Bacteria</taxon>
        <taxon>Pseudomonadati</taxon>
        <taxon>Pseudomonadota</taxon>
        <taxon>Gammaproteobacteria</taxon>
        <taxon>Litorivivens</taxon>
    </lineage>
</organism>
<evidence type="ECO:0000313" key="3">
    <source>
        <dbReference type="Proteomes" id="UP000537130"/>
    </source>
</evidence>
<dbReference type="InterPro" id="IPR051675">
    <property type="entry name" value="Endo/Exo/Phosphatase_dom_1"/>
</dbReference>
<dbReference type="InterPro" id="IPR004509">
    <property type="entry name" value="Competence_ComEA_HhH"/>
</dbReference>
<dbReference type="PANTHER" id="PTHR21180:SF32">
    <property type="entry name" value="ENDONUCLEASE_EXONUCLEASE_PHOSPHATASE FAMILY DOMAIN-CONTAINING PROTEIN 1"/>
    <property type="match status" value="1"/>
</dbReference>
<feature type="chain" id="PRO_5031512054" evidence="1">
    <location>
        <begin position="24"/>
        <end position="91"/>
    </location>
</feature>
<dbReference type="EMBL" id="JACHWY010000001">
    <property type="protein sequence ID" value="MBB3046766.1"/>
    <property type="molecule type" value="Genomic_DNA"/>
</dbReference>
<evidence type="ECO:0000256" key="1">
    <source>
        <dbReference type="SAM" id="SignalP"/>
    </source>
</evidence>
<gene>
    <name evidence="2" type="ORF">FHR99_001002</name>
</gene>
<dbReference type="GO" id="GO:0015627">
    <property type="term" value="C:type II protein secretion system complex"/>
    <property type="evidence" value="ECO:0007669"/>
    <property type="project" value="TreeGrafter"/>
</dbReference>
<reference evidence="2 3" key="1">
    <citation type="submission" date="2020-08" db="EMBL/GenBank/DDBJ databases">
        <title>Genomic Encyclopedia of Type Strains, Phase III (KMG-III): the genomes of soil and plant-associated and newly described type strains.</title>
        <authorList>
            <person name="Whitman W."/>
        </authorList>
    </citation>
    <scope>NUCLEOTIDE SEQUENCE [LARGE SCALE GENOMIC DNA]</scope>
    <source>
        <strain evidence="2 3">CECT 8654</strain>
    </source>
</reference>
<dbReference type="Pfam" id="PF12836">
    <property type="entry name" value="HHH_3"/>
    <property type="match status" value="1"/>
</dbReference>
<protein>
    <submittedName>
        <fullName evidence="2">Competence protein ComEA</fullName>
    </submittedName>
</protein>
<dbReference type="InterPro" id="IPR010994">
    <property type="entry name" value="RuvA_2-like"/>
</dbReference>
<dbReference type="RefSeq" id="WP_183409437.1">
    <property type="nucleotide sequence ID" value="NZ_JACHWY010000001.1"/>
</dbReference>
<feature type="signal peptide" evidence="1">
    <location>
        <begin position="1"/>
        <end position="23"/>
    </location>
</feature>
<dbReference type="SUPFAM" id="SSF47781">
    <property type="entry name" value="RuvA domain 2-like"/>
    <property type="match status" value="1"/>
</dbReference>
<keyword evidence="1" id="KW-0732">Signal</keyword>
<dbReference type="PANTHER" id="PTHR21180">
    <property type="entry name" value="ENDONUCLEASE/EXONUCLEASE/PHOSPHATASE FAMILY DOMAIN-CONTAINING PROTEIN 1"/>
    <property type="match status" value="1"/>
</dbReference>
<proteinExistence type="predicted"/>
<dbReference type="GO" id="GO:0015628">
    <property type="term" value="P:protein secretion by the type II secretion system"/>
    <property type="evidence" value="ECO:0007669"/>
    <property type="project" value="TreeGrafter"/>
</dbReference>
<dbReference type="Proteomes" id="UP000537130">
    <property type="component" value="Unassembled WGS sequence"/>
</dbReference>
<dbReference type="AlphaFoldDB" id="A0A7W4W3I0"/>
<dbReference type="Gene3D" id="1.10.150.280">
    <property type="entry name" value="AF1531-like domain"/>
    <property type="match status" value="1"/>
</dbReference>
<evidence type="ECO:0000313" key="2">
    <source>
        <dbReference type="EMBL" id="MBB3046766.1"/>
    </source>
</evidence>
<sequence length="91" mass="10069">MNPSIWLKRLFLSFILISSFAFADIPATVNINTADAATLAEVLSGIGEVRAQEIVKWRSTHGNFTSIEQLAEVKGVGARVIEKNRERIVLQ</sequence>